<sequence>MREKCTGPSETHQINGHRVRVIYAAYDTTETRLMDMLHQLIRDAVRSSTIAQS</sequence>
<gene>
    <name evidence="1" type="ORF">H9725_08670</name>
</gene>
<dbReference type="EMBL" id="DXBJ01000066">
    <property type="protein sequence ID" value="HIZ58627.1"/>
    <property type="molecule type" value="Genomic_DNA"/>
</dbReference>
<proteinExistence type="predicted"/>
<organism evidence="1 2">
    <name type="scientific">Candidatus Faecalibacterium gallistercoris</name>
    <dbReference type="NCBI Taxonomy" id="2838579"/>
    <lineage>
        <taxon>Bacteria</taxon>
        <taxon>Bacillati</taxon>
        <taxon>Bacillota</taxon>
        <taxon>Clostridia</taxon>
        <taxon>Eubacteriales</taxon>
        <taxon>Oscillospiraceae</taxon>
        <taxon>Faecalibacterium</taxon>
    </lineage>
</organism>
<evidence type="ECO:0000313" key="1">
    <source>
        <dbReference type="EMBL" id="HIZ58627.1"/>
    </source>
</evidence>
<name>A0A9D2FHM7_9FIRM</name>
<accession>A0A9D2FHM7</accession>
<evidence type="ECO:0000313" key="2">
    <source>
        <dbReference type="Proteomes" id="UP000824065"/>
    </source>
</evidence>
<protein>
    <submittedName>
        <fullName evidence="1">Uncharacterized protein</fullName>
    </submittedName>
</protein>
<dbReference type="AlphaFoldDB" id="A0A9D2FHM7"/>
<reference evidence="1" key="2">
    <citation type="submission" date="2021-04" db="EMBL/GenBank/DDBJ databases">
        <authorList>
            <person name="Gilroy R."/>
        </authorList>
    </citation>
    <scope>NUCLEOTIDE SEQUENCE</scope>
    <source>
        <strain evidence="1">ChiBcec16-3735</strain>
    </source>
</reference>
<comment type="caution">
    <text evidence="1">The sequence shown here is derived from an EMBL/GenBank/DDBJ whole genome shotgun (WGS) entry which is preliminary data.</text>
</comment>
<dbReference type="Proteomes" id="UP000824065">
    <property type="component" value="Unassembled WGS sequence"/>
</dbReference>
<reference evidence="1" key="1">
    <citation type="journal article" date="2021" name="PeerJ">
        <title>Extensive microbial diversity within the chicken gut microbiome revealed by metagenomics and culture.</title>
        <authorList>
            <person name="Gilroy R."/>
            <person name="Ravi A."/>
            <person name="Getino M."/>
            <person name="Pursley I."/>
            <person name="Horton D.L."/>
            <person name="Alikhan N.F."/>
            <person name="Baker D."/>
            <person name="Gharbi K."/>
            <person name="Hall N."/>
            <person name="Watson M."/>
            <person name="Adriaenssens E.M."/>
            <person name="Foster-Nyarko E."/>
            <person name="Jarju S."/>
            <person name="Secka A."/>
            <person name="Antonio M."/>
            <person name="Oren A."/>
            <person name="Chaudhuri R.R."/>
            <person name="La Ragione R."/>
            <person name="Hildebrand F."/>
            <person name="Pallen M.J."/>
        </authorList>
    </citation>
    <scope>NUCLEOTIDE SEQUENCE</scope>
    <source>
        <strain evidence="1">ChiBcec16-3735</strain>
    </source>
</reference>